<dbReference type="InterPro" id="IPR017937">
    <property type="entry name" value="Thioredoxin_CS"/>
</dbReference>
<proteinExistence type="predicted"/>
<comment type="subcellular location">
    <subcellularLocation>
        <location evidence="1">Cell envelope</location>
    </subcellularLocation>
</comment>
<evidence type="ECO:0000259" key="5">
    <source>
        <dbReference type="PROSITE" id="PS51352"/>
    </source>
</evidence>
<dbReference type="Proteomes" id="UP000772618">
    <property type="component" value="Unassembled WGS sequence"/>
</dbReference>
<evidence type="ECO:0000256" key="1">
    <source>
        <dbReference type="ARBA" id="ARBA00004196"/>
    </source>
</evidence>
<organism evidence="6 7">
    <name type="scientific">Chryseosolibacter indicus</name>
    <dbReference type="NCBI Taxonomy" id="2782351"/>
    <lineage>
        <taxon>Bacteria</taxon>
        <taxon>Pseudomonadati</taxon>
        <taxon>Bacteroidota</taxon>
        <taxon>Cytophagia</taxon>
        <taxon>Cytophagales</taxon>
        <taxon>Chryseotaleaceae</taxon>
        <taxon>Chryseosolibacter</taxon>
    </lineage>
</organism>
<evidence type="ECO:0000256" key="2">
    <source>
        <dbReference type="ARBA" id="ARBA00022748"/>
    </source>
</evidence>
<dbReference type="PROSITE" id="PS51352">
    <property type="entry name" value="THIOREDOXIN_2"/>
    <property type="match status" value="1"/>
</dbReference>
<accession>A0ABS5VL98</accession>
<keyword evidence="7" id="KW-1185">Reference proteome</keyword>
<dbReference type="Pfam" id="PF00578">
    <property type="entry name" value="AhpC-TSA"/>
    <property type="match status" value="1"/>
</dbReference>
<evidence type="ECO:0000313" key="6">
    <source>
        <dbReference type="EMBL" id="MBT1701639.1"/>
    </source>
</evidence>
<comment type="caution">
    <text evidence="6">The sequence shown here is derived from an EMBL/GenBank/DDBJ whole genome shotgun (WGS) entry which is preliminary data.</text>
</comment>
<evidence type="ECO:0000313" key="7">
    <source>
        <dbReference type="Proteomes" id="UP000772618"/>
    </source>
</evidence>
<sequence>MNIILDRTDIEVVVDGNNPQGFYEVKGSPDLDLIRQVQDMLEKANNSPDIAKLNEEFTVAAQKQDQATMGQLQEKYQQLIKKEHDKVAQLLEQKAPSLAVINLLQNNTLDKDKYYQTYINVADKLRKAWPNYTQSKNFIAFVDKMKATAIGQPAPEIALPNPEGQIVKLSSMKGKYVLVDFWAKWCGPCRQENPNVVRVYNKYKDKGFTVFGVSLDRKKEDWVQAIQQDGLTWTHVSDLKFWQSEAAKTYNISAIPFSLLVDPDGIIIDKNLRGAALEKRLAEVLDKK</sequence>
<name>A0ABS5VL98_9BACT</name>
<dbReference type="InterPro" id="IPR000866">
    <property type="entry name" value="AhpC/TSA"/>
</dbReference>
<reference evidence="6 7" key="1">
    <citation type="submission" date="2021-05" db="EMBL/GenBank/DDBJ databases">
        <title>A Polyphasic approach of four new species of the genus Ohtaekwangia: Ohtaekwangia histidinii sp. nov., Ohtaekwangia cretensis sp. nov., Ohtaekwangia indiensis sp. nov., Ohtaekwangia reichenbachii sp. nov. from diverse environment.</title>
        <authorList>
            <person name="Octaviana S."/>
        </authorList>
    </citation>
    <scope>NUCLEOTIDE SEQUENCE [LARGE SCALE GENOMIC DNA]</scope>
    <source>
        <strain evidence="6 7">PWU20</strain>
    </source>
</reference>
<dbReference type="InterPro" id="IPR036249">
    <property type="entry name" value="Thioredoxin-like_sf"/>
</dbReference>
<dbReference type="SUPFAM" id="SSF52833">
    <property type="entry name" value="Thioredoxin-like"/>
    <property type="match status" value="1"/>
</dbReference>
<dbReference type="PROSITE" id="PS00194">
    <property type="entry name" value="THIOREDOXIN_1"/>
    <property type="match status" value="1"/>
</dbReference>
<dbReference type="EMBL" id="JAHESD010000001">
    <property type="protein sequence ID" value="MBT1701639.1"/>
    <property type="molecule type" value="Genomic_DNA"/>
</dbReference>
<dbReference type="PANTHER" id="PTHR42852:SF6">
    <property type="entry name" value="THIOL:DISULFIDE INTERCHANGE PROTEIN DSBE"/>
    <property type="match status" value="1"/>
</dbReference>
<keyword evidence="4" id="KW-0676">Redox-active center</keyword>
<evidence type="ECO:0000256" key="4">
    <source>
        <dbReference type="ARBA" id="ARBA00023284"/>
    </source>
</evidence>
<feature type="domain" description="Thioredoxin" evidence="5">
    <location>
        <begin position="148"/>
        <end position="288"/>
    </location>
</feature>
<dbReference type="InterPro" id="IPR013766">
    <property type="entry name" value="Thioredoxin_domain"/>
</dbReference>
<dbReference type="CDD" id="cd02966">
    <property type="entry name" value="TlpA_like_family"/>
    <property type="match status" value="1"/>
</dbReference>
<keyword evidence="2" id="KW-0201">Cytochrome c-type biogenesis</keyword>
<dbReference type="Gene3D" id="3.40.30.10">
    <property type="entry name" value="Glutaredoxin"/>
    <property type="match status" value="1"/>
</dbReference>
<gene>
    <name evidence="6" type="ORF">KK060_00010</name>
</gene>
<evidence type="ECO:0000256" key="3">
    <source>
        <dbReference type="ARBA" id="ARBA00023157"/>
    </source>
</evidence>
<keyword evidence="3" id="KW-1015">Disulfide bond</keyword>
<protein>
    <submittedName>
        <fullName evidence="6">TlpA family protein disulfide reductase</fullName>
    </submittedName>
</protein>
<dbReference type="InterPro" id="IPR050553">
    <property type="entry name" value="Thioredoxin_ResA/DsbE_sf"/>
</dbReference>
<dbReference type="PANTHER" id="PTHR42852">
    <property type="entry name" value="THIOL:DISULFIDE INTERCHANGE PROTEIN DSBE"/>
    <property type="match status" value="1"/>
</dbReference>